<dbReference type="SUPFAM" id="SSF53850">
    <property type="entry name" value="Periplasmic binding protein-like II"/>
    <property type="match status" value="1"/>
</dbReference>
<feature type="compositionally biased region" description="Polar residues" evidence="1">
    <location>
        <begin position="52"/>
        <end position="62"/>
    </location>
</feature>
<accession>A0A1G8QU77</accession>
<evidence type="ECO:0000313" key="2">
    <source>
        <dbReference type="EMBL" id="SDJ08173.1"/>
    </source>
</evidence>
<dbReference type="Proteomes" id="UP000199017">
    <property type="component" value="Unassembled WGS sequence"/>
</dbReference>
<proteinExistence type="predicted"/>
<gene>
    <name evidence="2" type="ORF">SAMN05216352_12212</name>
</gene>
<evidence type="ECO:0008006" key="4">
    <source>
        <dbReference type="Google" id="ProtNLM"/>
    </source>
</evidence>
<feature type="region of interest" description="Disordered" evidence="1">
    <location>
        <begin position="38"/>
        <end position="64"/>
    </location>
</feature>
<dbReference type="PROSITE" id="PS51257">
    <property type="entry name" value="PROKAR_LIPOPROTEIN"/>
    <property type="match status" value="1"/>
</dbReference>
<dbReference type="Pfam" id="PF16868">
    <property type="entry name" value="NMT1_3"/>
    <property type="match status" value="1"/>
</dbReference>
<organism evidence="2 3">
    <name type="scientific">Alteribacillus bidgolensis</name>
    <dbReference type="NCBI Taxonomy" id="930129"/>
    <lineage>
        <taxon>Bacteria</taxon>
        <taxon>Bacillati</taxon>
        <taxon>Bacillota</taxon>
        <taxon>Bacilli</taxon>
        <taxon>Bacillales</taxon>
        <taxon>Bacillaceae</taxon>
        <taxon>Alteribacillus</taxon>
    </lineage>
</organism>
<dbReference type="EMBL" id="FNDU01000022">
    <property type="protein sequence ID" value="SDJ08173.1"/>
    <property type="molecule type" value="Genomic_DNA"/>
</dbReference>
<dbReference type="OrthoDB" id="9815602at2"/>
<protein>
    <recommendedName>
        <fullName evidence="4">TRAP transporter solute receptor, TAXI family</fullName>
    </recommendedName>
</protein>
<dbReference type="AlphaFoldDB" id="A0A1G8QU77"/>
<keyword evidence="3" id="KW-1185">Reference proteome</keyword>
<dbReference type="STRING" id="930129.SAMN05216352_12212"/>
<dbReference type="NCBIfam" id="TIGR02122">
    <property type="entry name" value="TRAP_TAXI"/>
    <property type="match status" value="1"/>
</dbReference>
<dbReference type="PANTHER" id="PTHR42941">
    <property type="entry name" value="SLL1037 PROTEIN"/>
    <property type="match status" value="1"/>
</dbReference>
<dbReference type="InterPro" id="IPR011852">
    <property type="entry name" value="TRAP_TAXI"/>
</dbReference>
<sequence length="374" mass="40825">MKEKRLLFRLLFMIITAAAVLIVTSCGVKQIGVEQTEQPNNSSIDNLKEASASKSGDPNSLNMGAHQPGIAYHSAASGIASVVSEYSNTKLTVKPFSGPNAWMPLLNNGEIDLGILSYPDAGWALKGENGYPEKNSNLRILMNGNNIVTSGLTVRTGSGIKEVEDLEGKRVASDYSGNQILSNILKAQLASAGLTVDDVEKVPVTDVGSGLNALREKRVDAVFTGTPTVAAFTEMDTTTDIDALNWAGVSPDEIEHFPQDIVDEMNEFVPGVQPETFDGGILNSKKTLVSYPIVLGASAQLSEDAAYEVVKTLWNNYESLHSQFSWLETWEPEQMFNEDPPAPYHPGAVKFFKEQEVWTDKVEQRQKELLEKVE</sequence>
<dbReference type="RefSeq" id="WP_091587995.1">
    <property type="nucleotide sequence ID" value="NZ_FNDU01000022.1"/>
</dbReference>
<dbReference type="PANTHER" id="PTHR42941:SF1">
    <property type="entry name" value="SLL1037 PROTEIN"/>
    <property type="match status" value="1"/>
</dbReference>
<dbReference type="Gene3D" id="3.40.190.10">
    <property type="entry name" value="Periplasmic binding protein-like II"/>
    <property type="match status" value="2"/>
</dbReference>
<name>A0A1G8QU77_9BACI</name>
<reference evidence="2 3" key="1">
    <citation type="submission" date="2016-10" db="EMBL/GenBank/DDBJ databases">
        <authorList>
            <person name="de Groot N.N."/>
        </authorList>
    </citation>
    <scope>NUCLEOTIDE SEQUENCE [LARGE SCALE GENOMIC DNA]</scope>
    <source>
        <strain evidence="3">P4B,CCM 7963,CECT 7998,DSM 25260,IBRC-M 10614,KCTC 13821</strain>
    </source>
</reference>
<evidence type="ECO:0000313" key="3">
    <source>
        <dbReference type="Proteomes" id="UP000199017"/>
    </source>
</evidence>
<evidence type="ECO:0000256" key="1">
    <source>
        <dbReference type="SAM" id="MobiDB-lite"/>
    </source>
</evidence>